<name>A0AAD6R9Y1_9ROSI</name>
<protein>
    <submittedName>
        <fullName evidence="1">Uncharacterized protein</fullName>
    </submittedName>
</protein>
<organism evidence="1 2">
    <name type="scientific">Populus alba x Populus x berolinensis</name>
    <dbReference type="NCBI Taxonomy" id="444605"/>
    <lineage>
        <taxon>Eukaryota</taxon>
        <taxon>Viridiplantae</taxon>
        <taxon>Streptophyta</taxon>
        <taxon>Embryophyta</taxon>
        <taxon>Tracheophyta</taxon>
        <taxon>Spermatophyta</taxon>
        <taxon>Magnoliopsida</taxon>
        <taxon>eudicotyledons</taxon>
        <taxon>Gunneridae</taxon>
        <taxon>Pentapetalae</taxon>
        <taxon>rosids</taxon>
        <taxon>fabids</taxon>
        <taxon>Malpighiales</taxon>
        <taxon>Salicaceae</taxon>
        <taxon>Saliceae</taxon>
        <taxon>Populus</taxon>
    </lineage>
</organism>
<evidence type="ECO:0000313" key="2">
    <source>
        <dbReference type="Proteomes" id="UP001164929"/>
    </source>
</evidence>
<evidence type="ECO:0000313" key="1">
    <source>
        <dbReference type="EMBL" id="KAJ7005089.1"/>
    </source>
</evidence>
<sequence>MSRKGFWSKRATRRRKLAYAFVLSNVKLFLLNFKSSVFEESRDPCKVFYYIYLLRWVARIFCGDPSAWLGIILNSPFSAIKMML</sequence>
<dbReference type="AlphaFoldDB" id="A0AAD6R9Y1"/>
<keyword evidence="2" id="KW-1185">Reference proteome</keyword>
<proteinExistence type="predicted"/>
<dbReference type="Proteomes" id="UP001164929">
    <property type="component" value="Chromosome 3"/>
</dbReference>
<accession>A0AAD6R9Y1</accession>
<comment type="caution">
    <text evidence="1">The sequence shown here is derived from an EMBL/GenBank/DDBJ whole genome shotgun (WGS) entry which is preliminary data.</text>
</comment>
<gene>
    <name evidence="1" type="ORF">NC653_009799</name>
</gene>
<dbReference type="EMBL" id="JAQIZT010000003">
    <property type="protein sequence ID" value="KAJ7005089.1"/>
    <property type="molecule type" value="Genomic_DNA"/>
</dbReference>
<reference evidence="1" key="1">
    <citation type="journal article" date="2023" name="Mol. Ecol. Resour.">
        <title>Chromosome-level genome assembly of a triploid poplar Populus alba 'Berolinensis'.</title>
        <authorList>
            <person name="Chen S."/>
            <person name="Yu Y."/>
            <person name="Wang X."/>
            <person name="Wang S."/>
            <person name="Zhang T."/>
            <person name="Zhou Y."/>
            <person name="He R."/>
            <person name="Meng N."/>
            <person name="Wang Y."/>
            <person name="Liu W."/>
            <person name="Liu Z."/>
            <person name="Liu J."/>
            <person name="Guo Q."/>
            <person name="Huang H."/>
            <person name="Sederoff R.R."/>
            <person name="Wang G."/>
            <person name="Qu G."/>
            <person name="Chen S."/>
        </authorList>
    </citation>
    <scope>NUCLEOTIDE SEQUENCE</scope>
    <source>
        <strain evidence="1">SC-2020</strain>
    </source>
</reference>